<gene>
    <name evidence="4" type="ORF">MGAL_10B081655</name>
</gene>
<dbReference type="PANTHER" id="PTHR10656">
    <property type="entry name" value="CELL FATE DETERMINING PROTEIN MAB21-RELATED"/>
    <property type="match status" value="1"/>
</dbReference>
<keyword evidence="5" id="KW-1185">Reference proteome</keyword>
<dbReference type="Proteomes" id="UP000596742">
    <property type="component" value="Unassembled WGS sequence"/>
</dbReference>
<dbReference type="Pfam" id="PF20266">
    <property type="entry name" value="Mab-21_C"/>
    <property type="match status" value="1"/>
</dbReference>
<dbReference type="EMBL" id="UYJE01000425">
    <property type="protein sequence ID" value="VDH93162.1"/>
    <property type="molecule type" value="Genomic_DNA"/>
</dbReference>
<dbReference type="Pfam" id="PF03281">
    <property type="entry name" value="Mab-21"/>
    <property type="match status" value="1"/>
</dbReference>
<dbReference type="Gene3D" id="1.10.1410.40">
    <property type="match status" value="1"/>
</dbReference>
<evidence type="ECO:0000256" key="1">
    <source>
        <dbReference type="ARBA" id="ARBA00008307"/>
    </source>
</evidence>
<evidence type="ECO:0000313" key="4">
    <source>
        <dbReference type="EMBL" id="VDH93162.1"/>
    </source>
</evidence>
<sequence length="768" mass="88968">MDLIEFHLPTILKACGTSLSLVNLRQNEANYANKIGNIIENFRNESQAMIVGSTAEGLGTAIDQQYTHLSSSDTDIILISSDFKVYEHINEKDIVETSYPTLNHVLRVPDKTCPGYAKLAVSQIRSDLQDCCHQKGRSSFLKNTLKEKSLQFKKHCPNDLTIHGPAVNTELYPRDIASFFRHSGSTTPINVADFDRESDYGKEDTDFVFCLKGDKWPPEASEWAIRKRTYNWPTEELFDNIIKSGYFLAGVGSKESGENEIQWRVSFNIAEQLMIESFNETQIHCIMLLKLLKTSQLSKEHVAGKNITSYTMKTIMFWSLEETSDDFWQPSNLLCCVCFCMSKLKDFVRKGFLPNYFIRDRNQFISAEFSADIQTRTRQFLESFLEDPKAGISVILSTYKMYENTALPVLNAISQEILIEEWLRIRISMAQQYHATSVHSFWKLYDGYNTEKSLSRCKDAMQKLTTIMYAQPFIKLLHNCIGVLEYIRLKKKKLTVEDTTDTTERSQYLKYMKMSLVGDRTHTSLRIATCYLDDGIKEDCLNVIRTVTDHPDNDLFMQNYSQYVKQTLNNTIKAFENISPIYKVHEIAMYNRIINKDLIDQDPYKTIEEFEQLKEEGHVVGGYNAFILVWERCWFDVTFMPAELPVLPKPAALELCIVNSQRKISFHPLLYGLLLEFIWHVNNCSKNEEKEKVLEKMKNCVSRISGAEQSRGLNFMIYCCSIQHDHCSASRYLIHSFKLNPVEQNVAYLYIKYIINLLRKAYDHDKFF</sequence>
<proteinExistence type="inferred from homology"/>
<dbReference type="InterPro" id="IPR024810">
    <property type="entry name" value="MAB21L/cGLR"/>
</dbReference>
<dbReference type="InterPro" id="IPR046906">
    <property type="entry name" value="Mab-21_HhH/H2TH-like"/>
</dbReference>
<dbReference type="PANTHER" id="PTHR10656:SF69">
    <property type="entry name" value="MAB-21-LIKE HHH_H2TH-LIKE DOMAIN-CONTAINING PROTEIN"/>
    <property type="match status" value="1"/>
</dbReference>
<reference evidence="4" key="1">
    <citation type="submission" date="2018-11" db="EMBL/GenBank/DDBJ databases">
        <authorList>
            <person name="Alioto T."/>
            <person name="Alioto T."/>
        </authorList>
    </citation>
    <scope>NUCLEOTIDE SEQUENCE</scope>
</reference>
<evidence type="ECO:0000259" key="3">
    <source>
        <dbReference type="Pfam" id="PF20266"/>
    </source>
</evidence>
<comment type="caution">
    <text evidence="4">The sequence shown here is derived from an EMBL/GenBank/DDBJ whole genome shotgun (WGS) entry which is preliminary data.</text>
</comment>
<organism evidence="4 5">
    <name type="scientific">Mytilus galloprovincialis</name>
    <name type="common">Mediterranean mussel</name>
    <dbReference type="NCBI Taxonomy" id="29158"/>
    <lineage>
        <taxon>Eukaryota</taxon>
        <taxon>Metazoa</taxon>
        <taxon>Spiralia</taxon>
        <taxon>Lophotrochozoa</taxon>
        <taxon>Mollusca</taxon>
        <taxon>Bivalvia</taxon>
        <taxon>Autobranchia</taxon>
        <taxon>Pteriomorphia</taxon>
        <taxon>Mytilida</taxon>
        <taxon>Mytiloidea</taxon>
        <taxon>Mytilidae</taxon>
        <taxon>Mytilinae</taxon>
        <taxon>Mytilus</taxon>
    </lineage>
</organism>
<dbReference type="OrthoDB" id="6052285at2759"/>
<feature type="domain" description="Mab-21-like HhH/H2TH-like" evidence="3">
    <location>
        <begin position="284"/>
        <end position="367"/>
    </location>
</feature>
<evidence type="ECO:0000313" key="5">
    <source>
        <dbReference type="Proteomes" id="UP000596742"/>
    </source>
</evidence>
<name>A0A8B6BPX8_MYTGA</name>
<protein>
    <recommendedName>
        <fullName evidence="6">Mab-21-like HhH/H2TH-like domain-containing protein</fullName>
    </recommendedName>
</protein>
<dbReference type="InterPro" id="IPR046903">
    <property type="entry name" value="Mab-21-like_nuc_Trfase"/>
</dbReference>
<comment type="similarity">
    <text evidence="1">Belongs to the mab-21 family.</text>
</comment>
<dbReference type="AlphaFoldDB" id="A0A8B6BPX8"/>
<accession>A0A8B6BPX8</accession>
<feature type="domain" description="Mab-21-like nucleotidyltransferase" evidence="2">
    <location>
        <begin position="184"/>
        <end position="276"/>
    </location>
</feature>
<dbReference type="SMART" id="SM01265">
    <property type="entry name" value="Mab-21"/>
    <property type="match status" value="1"/>
</dbReference>
<evidence type="ECO:0008006" key="6">
    <source>
        <dbReference type="Google" id="ProtNLM"/>
    </source>
</evidence>
<evidence type="ECO:0000259" key="2">
    <source>
        <dbReference type="Pfam" id="PF03281"/>
    </source>
</evidence>